<comment type="caution">
    <text evidence="2">The sequence shown here is derived from an EMBL/GenBank/DDBJ whole genome shotgun (WGS) entry which is preliminary data.</text>
</comment>
<feature type="chain" id="PRO_5001923646" evidence="1">
    <location>
        <begin position="18"/>
        <end position="72"/>
    </location>
</feature>
<dbReference type="EMBL" id="CBMD010000418">
    <property type="protein sequence ID" value="CEG02418.1"/>
    <property type="molecule type" value="Genomic_DNA"/>
</dbReference>
<organism evidence="2">
    <name type="scientific">Fusarium pseudograminearum CS3427</name>
    <dbReference type="NCBI Taxonomy" id="1318457"/>
    <lineage>
        <taxon>Eukaryota</taxon>
        <taxon>Fungi</taxon>
        <taxon>Dikarya</taxon>
        <taxon>Ascomycota</taxon>
        <taxon>Pezizomycotina</taxon>
        <taxon>Sordariomycetes</taxon>
        <taxon>Hypocreomycetidae</taxon>
        <taxon>Hypocreales</taxon>
        <taxon>Nectriaceae</taxon>
        <taxon>Fusarium</taxon>
    </lineage>
</organism>
<feature type="signal peptide" evidence="1">
    <location>
        <begin position="1"/>
        <end position="17"/>
    </location>
</feature>
<evidence type="ECO:0000256" key="1">
    <source>
        <dbReference type="SAM" id="SignalP"/>
    </source>
</evidence>
<keyword evidence="1" id="KW-0732">Signal</keyword>
<sequence>MFLATTAFFFPLSFTTSISTTTDICLRTGSSSTSSCNSTKATIEATLPTNDVSPSAEFVPLPFQFKPGLKLK</sequence>
<proteinExistence type="predicted"/>
<protein>
    <submittedName>
        <fullName evidence="2">WGS project CBMD000000000 data, contig CS3427_c000418</fullName>
    </submittedName>
</protein>
<reference evidence="2" key="1">
    <citation type="submission" date="2013-05" db="EMBL/GenBank/DDBJ databases">
        <title>Draft genome sequences of six wheat associated Fusarium spp. isolates.</title>
        <authorList>
            <person name="Moolhuijzen P.M."/>
            <person name="Manners J.M."/>
            <person name="Wilcox S."/>
            <person name="Bellgard M.I."/>
            <person name="Gardiner D.M."/>
        </authorList>
    </citation>
    <scope>NUCLEOTIDE SEQUENCE</scope>
    <source>
        <strain evidence="2">CS3427</strain>
        <strain evidence="2">CS3427</strain>
    </source>
</reference>
<evidence type="ECO:0000313" key="2">
    <source>
        <dbReference type="EMBL" id="CEG02418.1"/>
    </source>
</evidence>
<gene>
    <name evidence="2" type="ORF">BN847_0040730</name>
</gene>
<name>A0A096PCJ4_FUSPS</name>
<accession>A0A096PCJ4</accession>
<dbReference type="AlphaFoldDB" id="A0A096PCJ4"/>